<protein>
    <submittedName>
        <fullName evidence="2">Uncharacterized protein</fullName>
    </submittedName>
</protein>
<evidence type="ECO:0000313" key="2">
    <source>
        <dbReference type="EMBL" id="GEP61827.1"/>
    </source>
</evidence>
<feature type="region of interest" description="Disordered" evidence="1">
    <location>
        <begin position="77"/>
        <end position="100"/>
    </location>
</feature>
<comment type="caution">
    <text evidence="2">The sequence shown here is derived from an EMBL/GenBank/DDBJ whole genome shotgun (WGS) entry which is preliminary data.</text>
</comment>
<accession>A0A512NSA9</accession>
<organism evidence="2 3">
    <name type="scientific">Reyranella soli</name>
    <dbReference type="NCBI Taxonomy" id="1230389"/>
    <lineage>
        <taxon>Bacteria</taxon>
        <taxon>Pseudomonadati</taxon>
        <taxon>Pseudomonadota</taxon>
        <taxon>Alphaproteobacteria</taxon>
        <taxon>Hyphomicrobiales</taxon>
        <taxon>Reyranellaceae</taxon>
        <taxon>Reyranella</taxon>
    </lineage>
</organism>
<dbReference type="Proteomes" id="UP000321058">
    <property type="component" value="Unassembled WGS sequence"/>
</dbReference>
<gene>
    <name evidence="2" type="ORF">RSO01_89930</name>
</gene>
<sequence length="208" mass="23089">MGWPVWTDCAGGNMFVEISSDGQISAVYVEQQYPDQKWVPPSNEALQAFLGDAPKLGRDAKGRTCLLPAPILPLPKPRPLKGPKAQMKQPSRVCGQSSPEKVDHSMAMRFTSALYEYTQHEPMPWKWLGDIAKHAGIQRDDQFKRTFEVAEAAGWLVVHDGNSVKLTFAGIRAVRRFQDSAMEKPWDVAALPAQPPLASSSIQFGMRI</sequence>
<reference evidence="2 3" key="1">
    <citation type="submission" date="2019-07" db="EMBL/GenBank/DDBJ databases">
        <title>Whole genome shotgun sequence of Reyranella soli NBRC 108950.</title>
        <authorList>
            <person name="Hosoyama A."/>
            <person name="Uohara A."/>
            <person name="Ohji S."/>
            <person name="Ichikawa N."/>
        </authorList>
    </citation>
    <scope>NUCLEOTIDE SEQUENCE [LARGE SCALE GENOMIC DNA]</scope>
    <source>
        <strain evidence="2 3">NBRC 108950</strain>
    </source>
</reference>
<name>A0A512NSA9_9HYPH</name>
<dbReference type="AlphaFoldDB" id="A0A512NSA9"/>
<evidence type="ECO:0000256" key="1">
    <source>
        <dbReference type="SAM" id="MobiDB-lite"/>
    </source>
</evidence>
<evidence type="ECO:0000313" key="3">
    <source>
        <dbReference type="Proteomes" id="UP000321058"/>
    </source>
</evidence>
<proteinExistence type="predicted"/>
<dbReference type="EMBL" id="BKAJ01000260">
    <property type="protein sequence ID" value="GEP61827.1"/>
    <property type="molecule type" value="Genomic_DNA"/>
</dbReference>
<keyword evidence="3" id="KW-1185">Reference proteome</keyword>